<sequence length="134" mass="14328">MAAAINRLPPATCPRSTASRRKSRIERARAVARCGSLRAVARPLGRHAARCLACLICDPLLNPATGRAQLFLDGKEGLAVLPDQRSLRHSSHEMQGAVAAGALVHLQCIAPRDWKDGYDCSCPATYNAVGFSAH</sequence>
<proteinExistence type="predicted"/>
<gene>
    <name evidence="2" type="ORF">E4K65_37840</name>
</gene>
<name>A0A4Y9LCP4_9BRAD</name>
<dbReference type="OrthoDB" id="9911797at2"/>
<feature type="region of interest" description="Disordered" evidence="1">
    <location>
        <begin position="1"/>
        <end position="22"/>
    </location>
</feature>
<keyword evidence="3" id="KW-1185">Reference proteome</keyword>
<organism evidence="2 3">
    <name type="scientific">Bradyrhizobium niftali</name>
    <dbReference type="NCBI Taxonomy" id="2560055"/>
    <lineage>
        <taxon>Bacteria</taxon>
        <taxon>Pseudomonadati</taxon>
        <taxon>Pseudomonadota</taxon>
        <taxon>Alphaproteobacteria</taxon>
        <taxon>Hyphomicrobiales</taxon>
        <taxon>Nitrobacteraceae</taxon>
        <taxon>Bradyrhizobium</taxon>
    </lineage>
</organism>
<dbReference type="AlphaFoldDB" id="A0A4Y9LCP4"/>
<evidence type="ECO:0000313" key="2">
    <source>
        <dbReference type="EMBL" id="TFV41168.1"/>
    </source>
</evidence>
<evidence type="ECO:0000256" key="1">
    <source>
        <dbReference type="SAM" id="MobiDB-lite"/>
    </source>
</evidence>
<dbReference type="Proteomes" id="UP000297966">
    <property type="component" value="Unassembled WGS sequence"/>
</dbReference>
<reference evidence="2 3" key="1">
    <citation type="submission" date="2019-03" db="EMBL/GenBank/DDBJ databases">
        <title>Bradyrhizobium diversity isolated from nodules of Chamaecrista fasciculata.</title>
        <authorList>
            <person name="Klepa M.S."/>
            <person name="Urquiaga M.O."/>
            <person name="Hungria M."/>
            <person name="Delamuta J.R."/>
        </authorList>
    </citation>
    <scope>NUCLEOTIDE SEQUENCE [LARGE SCALE GENOMIC DNA]</scope>
    <source>
        <strain evidence="2 3">CNPSo 3448</strain>
    </source>
</reference>
<dbReference type="EMBL" id="SPQT01000031">
    <property type="protein sequence ID" value="TFV41168.1"/>
    <property type="molecule type" value="Genomic_DNA"/>
</dbReference>
<evidence type="ECO:0000313" key="3">
    <source>
        <dbReference type="Proteomes" id="UP000297966"/>
    </source>
</evidence>
<comment type="caution">
    <text evidence="2">The sequence shown here is derived from an EMBL/GenBank/DDBJ whole genome shotgun (WGS) entry which is preliminary data.</text>
</comment>
<protein>
    <submittedName>
        <fullName evidence="2">Uncharacterized protein</fullName>
    </submittedName>
</protein>
<accession>A0A4Y9LCP4</accession>